<sequence>MKRYIYIIALALAATTFTSCSHDYNYDGEYDIPGYFHGSDPRNNLVHFSTNVVKYDNPFSADIPLGEDSHAFTLKANISRALTKAAKVQIALAADAPLLSTTYNDYQVISANQVVLPNNGAFEFNTETTQIDIPVTVNGLTKMNKPTVVPIRITPADGELGSPQTVKEDYAYIVITPKDVWEVYLDEADLSVKLDGSNTTYVGTPSVTVLFTTDSLMTADCEVGLERDNSLFQNEGNKKLAPEGIEVTSKVNAKNQQDIQATVQLQHPEKFTASGEYVLPMRAVYYDKDGNKHYIANGKVLIPINVIDARFALSSSEPSGTEISSSDFTLTLSPQLRYGSIEDLTDGNTEDYDYLAQGVSDLTIDLKQTENVKGIKLGMFISSMYNYYPEYVKVYGSTDGTNWTPMSDKLNLNQVTWNNINATKTVNVRYLKIEFHVSDAFGSLTEVKVFK</sequence>
<feature type="chain" id="PRO_5038059549" evidence="1">
    <location>
        <begin position="22"/>
        <end position="451"/>
    </location>
</feature>
<evidence type="ECO:0000313" key="3">
    <source>
        <dbReference type="EMBL" id="MBF1414157.1"/>
    </source>
</evidence>
<dbReference type="PROSITE" id="PS51257">
    <property type="entry name" value="PROKAR_LIPOPROTEIN"/>
    <property type="match status" value="1"/>
</dbReference>
<comment type="caution">
    <text evidence="3">The sequence shown here is derived from an EMBL/GenBank/DDBJ whole genome shotgun (WGS) entry which is preliminary data.</text>
</comment>
<accession>A0A930HWK6</accession>
<proteinExistence type="predicted"/>
<dbReference type="Gene3D" id="2.60.40.1740">
    <property type="entry name" value="hypothetical protein (bacova_03559)"/>
    <property type="match status" value="1"/>
</dbReference>
<keyword evidence="1" id="KW-0732">Signal</keyword>
<dbReference type="InterPro" id="IPR000421">
    <property type="entry name" value="FA58C"/>
</dbReference>
<dbReference type="InterPro" id="IPR008979">
    <property type="entry name" value="Galactose-bd-like_sf"/>
</dbReference>
<dbReference type="AlphaFoldDB" id="A0A930HWK6"/>
<evidence type="ECO:0000259" key="2">
    <source>
        <dbReference type="PROSITE" id="PS50022"/>
    </source>
</evidence>
<dbReference type="SUPFAM" id="SSF49785">
    <property type="entry name" value="Galactose-binding domain-like"/>
    <property type="match status" value="1"/>
</dbReference>
<reference evidence="3" key="1">
    <citation type="submission" date="2020-04" db="EMBL/GenBank/DDBJ databases">
        <title>Deep metagenomics examines the oral microbiome during advanced dental caries in children, revealing novel taxa and co-occurrences with host molecules.</title>
        <authorList>
            <person name="Baker J.L."/>
            <person name="Morton J.T."/>
            <person name="Dinis M."/>
            <person name="Alvarez R."/>
            <person name="Tran N.C."/>
            <person name="Knight R."/>
            <person name="Edlund A."/>
        </authorList>
    </citation>
    <scope>NUCLEOTIDE SEQUENCE</scope>
    <source>
        <strain evidence="3">JCVI_25_bin.9</strain>
    </source>
</reference>
<feature type="signal peptide" evidence="1">
    <location>
        <begin position="1"/>
        <end position="21"/>
    </location>
</feature>
<dbReference type="PROSITE" id="PS50022">
    <property type="entry name" value="FA58C_3"/>
    <property type="match status" value="1"/>
</dbReference>
<protein>
    <submittedName>
        <fullName evidence="3">Discoidin domain-containing protein</fullName>
    </submittedName>
</protein>
<feature type="domain" description="F5/8 type C" evidence="2">
    <location>
        <begin position="306"/>
        <end position="451"/>
    </location>
</feature>
<dbReference type="EMBL" id="JABZSQ010000009">
    <property type="protein sequence ID" value="MBF1414157.1"/>
    <property type="molecule type" value="Genomic_DNA"/>
</dbReference>
<evidence type="ECO:0000256" key="1">
    <source>
        <dbReference type="SAM" id="SignalP"/>
    </source>
</evidence>
<gene>
    <name evidence="3" type="ORF">HXN33_01130</name>
</gene>
<organism evidence="3 4">
    <name type="scientific">Prevotella histicola</name>
    <dbReference type="NCBI Taxonomy" id="470565"/>
    <lineage>
        <taxon>Bacteria</taxon>
        <taxon>Pseudomonadati</taxon>
        <taxon>Bacteroidota</taxon>
        <taxon>Bacteroidia</taxon>
        <taxon>Bacteroidales</taxon>
        <taxon>Prevotellaceae</taxon>
        <taxon>Prevotella</taxon>
    </lineage>
</organism>
<dbReference type="Gene3D" id="2.60.120.260">
    <property type="entry name" value="Galactose-binding domain-like"/>
    <property type="match status" value="1"/>
</dbReference>
<name>A0A930HWK6_9BACT</name>
<dbReference type="Pfam" id="PF00754">
    <property type="entry name" value="F5_F8_type_C"/>
    <property type="match status" value="1"/>
</dbReference>
<evidence type="ECO:0000313" key="4">
    <source>
        <dbReference type="Proteomes" id="UP000757461"/>
    </source>
</evidence>
<dbReference type="Proteomes" id="UP000757461">
    <property type="component" value="Unassembled WGS sequence"/>
</dbReference>